<evidence type="ECO:0008006" key="4">
    <source>
        <dbReference type="Google" id="ProtNLM"/>
    </source>
</evidence>
<keyword evidence="3" id="KW-1185">Reference proteome</keyword>
<comment type="caution">
    <text evidence="2">The sequence shown here is derived from an EMBL/GenBank/DDBJ whole genome shotgun (WGS) entry which is preliminary data.</text>
</comment>
<name>A0AAW9SQJ5_9RHOB</name>
<proteinExistence type="predicted"/>
<evidence type="ECO:0000313" key="3">
    <source>
        <dbReference type="Proteomes" id="UP001428774"/>
    </source>
</evidence>
<keyword evidence="1" id="KW-0812">Transmembrane</keyword>
<organism evidence="2 3">
    <name type="scientific">Ponticoccus litoralis</name>
    <dbReference type="NCBI Taxonomy" id="422297"/>
    <lineage>
        <taxon>Bacteria</taxon>
        <taxon>Pseudomonadati</taxon>
        <taxon>Pseudomonadota</taxon>
        <taxon>Alphaproteobacteria</taxon>
        <taxon>Rhodobacterales</taxon>
        <taxon>Roseobacteraceae</taxon>
        <taxon>Ponticoccus</taxon>
    </lineage>
</organism>
<keyword evidence="1" id="KW-1133">Transmembrane helix</keyword>
<accession>A0AAW9SQJ5</accession>
<gene>
    <name evidence="2" type="ORF">ABFB10_07190</name>
</gene>
<reference evidence="2 3" key="1">
    <citation type="submission" date="2024-05" db="EMBL/GenBank/DDBJ databases">
        <title>Genome sequence of Ponticoccus litoralis KCCM 90028.</title>
        <authorList>
            <person name="Kim J.M."/>
            <person name="Lee J.K."/>
            <person name="Choi B.J."/>
            <person name="Bayburt H."/>
            <person name="Baek J.H."/>
            <person name="Jeon C.O."/>
        </authorList>
    </citation>
    <scope>NUCLEOTIDE SEQUENCE [LARGE SCALE GENOMIC DNA]</scope>
    <source>
        <strain evidence="2 3">KCCM 90028</strain>
    </source>
</reference>
<dbReference type="RefSeq" id="WP_347165994.1">
    <property type="nucleotide sequence ID" value="NZ_JBDNCH010000002.1"/>
</dbReference>
<evidence type="ECO:0000256" key="1">
    <source>
        <dbReference type="SAM" id="Phobius"/>
    </source>
</evidence>
<evidence type="ECO:0000313" key="2">
    <source>
        <dbReference type="EMBL" id="MEN9060858.1"/>
    </source>
</evidence>
<protein>
    <recommendedName>
        <fullName evidence="4">RING-type E3 ubiquitin transferase</fullName>
    </recommendedName>
</protein>
<sequence length="290" mass="31046">MRWLDAVAASLILSILAALLWLNQGVSRTYILSAQTLGADITFDGRNSWFLGAATLCTPRQTALRRSPDPATAAQCDGRIYEESEETSLTLEWQGGNQISLRHDGSRVLLVIREAQGQYPKGTILVLPATSLAGLGAMTFAGTMQIGEAMAPGARGLLLEGDYTVRESNRLSAWFGRRSDVVRSGALTYGDTATIVSDNRDMQAAQGFGQVVLIDGDRFQAVFRSAEDGAAIRIDALGVSEAIIKPDVIDTLLASPYLIVIGGILGVLANLISLSFQFIDRARKDRGGSP</sequence>
<dbReference type="EMBL" id="JBDNCH010000002">
    <property type="protein sequence ID" value="MEN9060858.1"/>
    <property type="molecule type" value="Genomic_DNA"/>
</dbReference>
<keyword evidence="1" id="KW-0472">Membrane</keyword>
<feature type="transmembrane region" description="Helical" evidence="1">
    <location>
        <begin position="257"/>
        <end position="279"/>
    </location>
</feature>
<dbReference type="AlphaFoldDB" id="A0AAW9SQJ5"/>
<dbReference type="Proteomes" id="UP001428774">
    <property type="component" value="Unassembled WGS sequence"/>
</dbReference>